<keyword evidence="3" id="KW-1185">Reference proteome</keyword>
<feature type="compositionally biased region" description="Basic residues" evidence="1">
    <location>
        <begin position="189"/>
        <end position="199"/>
    </location>
</feature>
<protein>
    <submittedName>
        <fullName evidence="2">Uncharacterized protein</fullName>
    </submittedName>
</protein>
<feature type="compositionally biased region" description="Low complexity" evidence="1">
    <location>
        <begin position="1"/>
        <end position="12"/>
    </location>
</feature>
<dbReference type="EMBL" id="CAUYUJ010011659">
    <property type="protein sequence ID" value="CAK0832336.1"/>
    <property type="molecule type" value="Genomic_DNA"/>
</dbReference>
<feature type="non-terminal residue" evidence="2">
    <location>
        <position position="1"/>
    </location>
</feature>
<evidence type="ECO:0000256" key="1">
    <source>
        <dbReference type="SAM" id="MobiDB-lite"/>
    </source>
</evidence>
<feature type="compositionally biased region" description="Basic residues" evidence="1">
    <location>
        <begin position="314"/>
        <end position="325"/>
    </location>
</feature>
<gene>
    <name evidence="2" type="ORF">PCOR1329_LOCUS30382</name>
</gene>
<feature type="region of interest" description="Disordered" evidence="1">
    <location>
        <begin position="1"/>
        <end position="210"/>
    </location>
</feature>
<comment type="caution">
    <text evidence="2">The sequence shown here is derived from an EMBL/GenBank/DDBJ whole genome shotgun (WGS) entry which is preliminary data.</text>
</comment>
<feature type="compositionally biased region" description="Gly residues" evidence="1">
    <location>
        <begin position="26"/>
        <end position="52"/>
    </location>
</feature>
<proteinExistence type="predicted"/>
<sequence length="382" mass="37444">EPLRGVRPQVRGRPGGHRGEEELPGRQGGGGAGRPGAGPVGAGAGPLLGGEAGHAAAGRAERGGVLRGACAARPRARGRAHGARQLPGGAAAVAAEGRPQRVPGAAHGGAAPHRRPEAGPRPPPHVGARGGGLRGGPAAGARRPQAAAARGGAVQPVREPVPAGPGGGARDAPVHARAVHLGGGEPRRGRAHVPAHGRHGGGGELRQARGADDARCDLRGAGDARRHAEALHLRAGRDFCAGPGAAPLGVFPRAAAAPPGGAALQRGAGRLPAGLRGVALPPGRGPRGPAGPGHAVGDAQACRTGRRPVVGARQRVRGPRPRRGGVRAGQPRARGGRALQGRLLQRAGAPRGGAARRGGPGAQDQLRRAPAVAMGLGQGDGG</sequence>
<feature type="region of interest" description="Disordered" evidence="1">
    <location>
        <begin position="307"/>
        <end position="382"/>
    </location>
</feature>
<feature type="non-terminal residue" evidence="2">
    <location>
        <position position="382"/>
    </location>
</feature>
<organism evidence="2 3">
    <name type="scientific">Prorocentrum cordatum</name>
    <dbReference type="NCBI Taxonomy" id="2364126"/>
    <lineage>
        <taxon>Eukaryota</taxon>
        <taxon>Sar</taxon>
        <taxon>Alveolata</taxon>
        <taxon>Dinophyceae</taxon>
        <taxon>Prorocentrales</taxon>
        <taxon>Prorocentraceae</taxon>
        <taxon>Prorocentrum</taxon>
    </lineage>
</organism>
<feature type="compositionally biased region" description="Low complexity" evidence="1">
    <location>
        <begin position="328"/>
        <end position="353"/>
    </location>
</feature>
<reference evidence="2" key="1">
    <citation type="submission" date="2023-10" db="EMBL/GenBank/DDBJ databases">
        <authorList>
            <person name="Chen Y."/>
            <person name="Shah S."/>
            <person name="Dougan E. K."/>
            <person name="Thang M."/>
            <person name="Chan C."/>
        </authorList>
    </citation>
    <scope>NUCLEOTIDE SEQUENCE [LARGE SCALE GENOMIC DNA]</scope>
</reference>
<evidence type="ECO:0000313" key="3">
    <source>
        <dbReference type="Proteomes" id="UP001189429"/>
    </source>
</evidence>
<feature type="compositionally biased region" description="Low complexity" evidence="1">
    <location>
        <begin position="139"/>
        <end position="161"/>
    </location>
</feature>
<accession>A0ABN9SKT3</accession>
<evidence type="ECO:0000313" key="2">
    <source>
        <dbReference type="EMBL" id="CAK0832336.1"/>
    </source>
</evidence>
<feature type="compositionally biased region" description="Gly residues" evidence="1">
    <location>
        <begin position="128"/>
        <end position="138"/>
    </location>
</feature>
<name>A0ABN9SKT3_9DINO</name>
<dbReference type="Proteomes" id="UP001189429">
    <property type="component" value="Unassembled WGS sequence"/>
</dbReference>